<feature type="transmembrane region" description="Helical" evidence="1">
    <location>
        <begin position="53"/>
        <end position="70"/>
    </location>
</feature>
<keyword evidence="3" id="KW-1185">Reference proteome</keyword>
<sequence>MSGAAPGEPDDRVPLDLLDAATLHRRARLVGAGGLIVAAAFGGLVGLLGGRVAGVLAAAVVAVPLLLLAWGEARRRSWLAGSVVTVRAFGSRVVDLHQADRLDLLVTDMRGSRTVGLLAGGPPRGKTVNVALAMYAGSGGRALGILPLRRLADALAGTGDARGLVLSELLVAELRAEARGESLGDRPLYRLASLAPAGRLAQRLHPDAVSRFVATLD</sequence>
<dbReference type="RefSeq" id="WP_137812037.1">
    <property type="nucleotide sequence ID" value="NZ_BJFL01000002.1"/>
</dbReference>
<accession>A0A4D4J4D6</accession>
<evidence type="ECO:0000256" key="1">
    <source>
        <dbReference type="SAM" id="Phobius"/>
    </source>
</evidence>
<dbReference type="Proteomes" id="UP000298860">
    <property type="component" value="Unassembled WGS sequence"/>
</dbReference>
<keyword evidence="1" id="KW-0812">Transmembrane</keyword>
<organism evidence="2 3">
    <name type="scientific">Gandjariella thermophila</name>
    <dbReference type="NCBI Taxonomy" id="1931992"/>
    <lineage>
        <taxon>Bacteria</taxon>
        <taxon>Bacillati</taxon>
        <taxon>Actinomycetota</taxon>
        <taxon>Actinomycetes</taxon>
        <taxon>Pseudonocardiales</taxon>
        <taxon>Pseudonocardiaceae</taxon>
        <taxon>Gandjariella</taxon>
    </lineage>
</organism>
<evidence type="ECO:0000313" key="2">
    <source>
        <dbReference type="EMBL" id="GDY28813.1"/>
    </source>
</evidence>
<name>A0A4D4J4D6_9PSEU</name>
<protein>
    <submittedName>
        <fullName evidence="2">Uncharacterized protein</fullName>
    </submittedName>
</protein>
<keyword evidence="1" id="KW-1133">Transmembrane helix</keyword>
<dbReference type="EMBL" id="BJFL01000002">
    <property type="protein sequence ID" value="GDY28813.1"/>
    <property type="molecule type" value="Genomic_DNA"/>
</dbReference>
<proteinExistence type="predicted"/>
<feature type="transmembrane region" description="Helical" evidence="1">
    <location>
        <begin position="29"/>
        <end position="47"/>
    </location>
</feature>
<gene>
    <name evidence="2" type="ORF">GTS_04460</name>
</gene>
<dbReference type="AlphaFoldDB" id="A0A4D4J4D6"/>
<dbReference type="OrthoDB" id="4545264at2"/>
<keyword evidence="1" id="KW-0472">Membrane</keyword>
<comment type="caution">
    <text evidence="2">The sequence shown here is derived from an EMBL/GenBank/DDBJ whole genome shotgun (WGS) entry which is preliminary data.</text>
</comment>
<reference evidence="3" key="1">
    <citation type="submission" date="2019-04" db="EMBL/GenBank/DDBJ databases">
        <title>Draft genome sequence of Pseudonocardiaceae bacterium SL3-2-4.</title>
        <authorList>
            <person name="Ningsih F."/>
            <person name="Yokota A."/>
            <person name="Sakai Y."/>
            <person name="Nanatani K."/>
            <person name="Yabe S."/>
            <person name="Oetari A."/>
            <person name="Sjamsuridzal W."/>
        </authorList>
    </citation>
    <scope>NUCLEOTIDE SEQUENCE [LARGE SCALE GENOMIC DNA]</scope>
    <source>
        <strain evidence="3">SL3-2-4</strain>
    </source>
</reference>
<evidence type="ECO:0000313" key="3">
    <source>
        <dbReference type="Proteomes" id="UP000298860"/>
    </source>
</evidence>